<evidence type="ECO:0000313" key="2">
    <source>
        <dbReference type="EMBL" id="VVW53442.1"/>
    </source>
</evidence>
<dbReference type="Pfam" id="PF13976">
    <property type="entry name" value="gag_pre-integrs"/>
    <property type="match status" value="1"/>
</dbReference>
<sequence length="289" mass="33062">MSKPHPPDSCSSSHNEVNVAEYNKPSIWHGRLAHCSQSFVRSLVANGLLDKSSLSSVSESSMCSSCHLCKSHALPFQSINKRASRIFDTIYSDVWGPAPIPSSSGSRYYVIFIDSYSRHTWIHFMKHKSEVFRLFTQFQALVRNKYSSNIVHFQCDGGGEFISNEFTEYLLDNGITRQISCSHTPQQNGIAERKHRHIVESALSMMHDTDLPMTLWTEAFHTAVINRLPLALLDGKSLYFLLHQEQPRYEELRVFGCVCYVHVDVSLRNKFQDRAILCRFIAYAENYKG</sequence>
<dbReference type="AlphaFoldDB" id="A0A5K1EPL3"/>
<dbReference type="Gene3D" id="3.30.420.10">
    <property type="entry name" value="Ribonuclease H-like superfamily/Ribonuclease H"/>
    <property type="match status" value="1"/>
</dbReference>
<dbReference type="InterPro" id="IPR039537">
    <property type="entry name" value="Retrotran_Ty1/copia-like"/>
</dbReference>
<dbReference type="SUPFAM" id="SSF53098">
    <property type="entry name" value="Ribonuclease H-like"/>
    <property type="match status" value="1"/>
</dbReference>
<accession>A0A5K1EPL3</accession>
<dbReference type="InterPro" id="IPR036397">
    <property type="entry name" value="RNaseH_sf"/>
</dbReference>
<dbReference type="Pfam" id="PF00665">
    <property type="entry name" value="rve"/>
    <property type="match status" value="1"/>
</dbReference>
<dbReference type="GO" id="GO:0015074">
    <property type="term" value="P:DNA integration"/>
    <property type="evidence" value="ECO:0007669"/>
    <property type="project" value="InterPro"/>
</dbReference>
<gene>
    <name evidence="2" type="ORF">NYM_LOCUS24380</name>
</gene>
<name>A0A5K1EPL3_9MAGN</name>
<dbReference type="PANTHER" id="PTHR42648:SF26">
    <property type="entry name" value="INTEGRASE CATALYTIC DOMAIN-CONTAINING PROTEIN"/>
    <property type="match status" value="1"/>
</dbReference>
<dbReference type="PROSITE" id="PS50994">
    <property type="entry name" value="INTEGRASE"/>
    <property type="match status" value="1"/>
</dbReference>
<dbReference type="Pfam" id="PF25597">
    <property type="entry name" value="SH3_retrovirus"/>
    <property type="match status" value="1"/>
</dbReference>
<dbReference type="InterPro" id="IPR012337">
    <property type="entry name" value="RNaseH-like_sf"/>
</dbReference>
<reference evidence="2" key="1">
    <citation type="submission" date="2019-09" db="EMBL/GenBank/DDBJ databases">
        <authorList>
            <person name="Zhang L."/>
        </authorList>
    </citation>
    <scope>NUCLEOTIDE SEQUENCE</scope>
</reference>
<dbReference type="PANTHER" id="PTHR42648">
    <property type="entry name" value="TRANSPOSASE, PUTATIVE-RELATED"/>
    <property type="match status" value="1"/>
</dbReference>
<dbReference type="GO" id="GO:0003676">
    <property type="term" value="F:nucleic acid binding"/>
    <property type="evidence" value="ECO:0007669"/>
    <property type="project" value="InterPro"/>
</dbReference>
<protein>
    <recommendedName>
        <fullName evidence="1">Integrase catalytic domain-containing protein</fullName>
    </recommendedName>
</protein>
<organism evidence="2">
    <name type="scientific">Nymphaea colorata</name>
    <name type="common">pocket water lily</name>
    <dbReference type="NCBI Taxonomy" id="210225"/>
    <lineage>
        <taxon>Eukaryota</taxon>
        <taxon>Viridiplantae</taxon>
        <taxon>Streptophyta</taxon>
        <taxon>Embryophyta</taxon>
        <taxon>Tracheophyta</taxon>
        <taxon>Spermatophyta</taxon>
        <taxon>Magnoliopsida</taxon>
        <taxon>Nymphaeales</taxon>
        <taxon>Nymphaeaceae</taxon>
        <taxon>Nymphaea</taxon>
    </lineage>
</organism>
<evidence type="ECO:0000259" key="1">
    <source>
        <dbReference type="PROSITE" id="PS50994"/>
    </source>
</evidence>
<feature type="domain" description="Integrase catalytic" evidence="1">
    <location>
        <begin position="71"/>
        <end position="246"/>
    </location>
</feature>
<dbReference type="InterPro" id="IPR025724">
    <property type="entry name" value="GAG-pre-integrase_dom"/>
</dbReference>
<dbReference type="EMBL" id="LR721785">
    <property type="protein sequence ID" value="VVW53442.1"/>
    <property type="molecule type" value="Genomic_DNA"/>
</dbReference>
<proteinExistence type="predicted"/>
<dbReference type="InterPro" id="IPR001584">
    <property type="entry name" value="Integrase_cat-core"/>
</dbReference>
<dbReference type="InterPro" id="IPR057670">
    <property type="entry name" value="SH3_retrovirus"/>
</dbReference>